<dbReference type="Proteomes" id="UP001596297">
    <property type="component" value="Unassembled WGS sequence"/>
</dbReference>
<dbReference type="PANTHER" id="PTHR30168">
    <property type="entry name" value="PUTATIVE MEMBRANE PROTEIN YPFJ"/>
    <property type="match status" value="1"/>
</dbReference>
<proteinExistence type="predicted"/>
<evidence type="ECO:0000313" key="6">
    <source>
        <dbReference type="Proteomes" id="UP001596297"/>
    </source>
</evidence>
<accession>A0ABW1YBF7</accession>
<organism evidence="5 6">
    <name type="scientific">Deinococcus lacus</name>
    <dbReference type="NCBI Taxonomy" id="392561"/>
    <lineage>
        <taxon>Bacteria</taxon>
        <taxon>Thermotogati</taxon>
        <taxon>Deinococcota</taxon>
        <taxon>Deinococci</taxon>
        <taxon>Deinococcales</taxon>
        <taxon>Deinococcaceae</taxon>
        <taxon>Deinococcus</taxon>
    </lineage>
</organism>
<sequence>MLLALLGLFFGVDTSVLTGGDQAPVSQSAPAQPGQDEVYDFADRIMTSSNQVWGGIFQQSGQTYNQPRMFLFSGATNSGCGRATSAVGPFYCPADSTVYLDTSFFDQMDRQLGGGGDFAYSYVIAHEVGHHVQNELGLSEQVQRKQQQVSEAESNSLSVRVELQADCFAGVWGNHVSSLANITEEDVREAVNTAAAIGDDHLQEQARGYVQPDSFTHGSSDQRVRWFMRGFTTGNPNQCDTFKGSYSQL</sequence>
<dbReference type="InterPro" id="IPR007343">
    <property type="entry name" value="Uncharacterised_pept_Zn_put"/>
</dbReference>
<evidence type="ECO:0000256" key="1">
    <source>
        <dbReference type="ARBA" id="ARBA00004167"/>
    </source>
</evidence>
<dbReference type="RefSeq" id="WP_380083638.1">
    <property type="nucleotide sequence ID" value="NZ_JBHSWD010000001.1"/>
</dbReference>
<comment type="caution">
    <text evidence="5">The sequence shown here is derived from an EMBL/GenBank/DDBJ whole genome shotgun (WGS) entry which is preliminary data.</text>
</comment>
<keyword evidence="4" id="KW-0472">Membrane</keyword>
<keyword evidence="3" id="KW-1133">Transmembrane helix</keyword>
<evidence type="ECO:0000256" key="4">
    <source>
        <dbReference type="ARBA" id="ARBA00023136"/>
    </source>
</evidence>
<name>A0ABW1YBF7_9DEIO</name>
<dbReference type="PANTHER" id="PTHR30168:SF0">
    <property type="entry name" value="INNER MEMBRANE PROTEIN"/>
    <property type="match status" value="1"/>
</dbReference>
<dbReference type="Pfam" id="PF04228">
    <property type="entry name" value="Zn_peptidase"/>
    <property type="match status" value="1"/>
</dbReference>
<comment type="subcellular location">
    <subcellularLocation>
        <location evidence="1">Membrane</location>
        <topology evidence="1">Single-pass membrane protein</topology>
    </subcellularLocation>
</comment>
<reference evidence="6" key="1">
    <citation type="journal article" date="2019" name="Int. J. Syst. Evol. Microbiol.">
        <title>The Global Catalogue of Microorganisms (GCM) 10K type strain sequencing project: providing services to taxonomists for standard genome sequencing and annotation.</title>
        <authorList>
            <consortium name="The Broad Institute Genomics Platform"/>
            <consortium name="The Broad Institute Genome Sequencing Center for Infectious Disease"/>
            <person name="Wu L."/>
            <person name="Ma J."/>
        </authorList>
    </citation>
    <scope>NUCLEOTIDE SEQUENCE [LARGE SCALE GENOMIC DNA]</scope>
    <source>
        <strain evidence="6">CGMCC 1.15772</strain>
    </source>
</reference>
<evidence type="ECO:0000313" key="5">
    <source>
        <dbReference type="EMBL" id="MFC6591538.1"/>
    </source>
</evidence>
<gene>
    <name evidence="5" type="ORF">ACFP81_05600</name>
</gene>
<evidence type="ECO:0000256" key="3">
    <source>
        <dbReference type="ARBA" id="ARBA00022989"/>
    </source>
</evidence>
<protein>
    <submittedName>
        <fullName evidence="5">Neutral zinc metallopeptidase</fullName>
    </submittedName>
</protein>
<evidence type="ECO:0000256" key="2">
    <source>
        <dbReference type="ARBA" id="ARBA00022692"/>
    </source>
</evidence>
<keyword evidence="6" id="KW-1185">Reference proteome</keyword>
<keyword evidence="2" id="KW-0812">Transmembrane</keyword>
<dbReference type="EMBL" id="JBHSWD010000001">
    <property type="protein sequence ID" value="MFC6591538.1"/>
    <property type="molecule type" value="Genomic_DNA"/>
</dbReference>